<dbReference type="OrthoDB" id="10345314at2759"/>
<keyword evidence="4" id="KW-1185">Reference proteome</keyword>
<dbReference type="EMBL" id="MU167222">
    <property type="protein sequence ID" value="KAG0150050.1"/>
    <property type="molecule type" value="Genomic_DNA"/>
</dbReference>
<dbReference type="AlphaFoldDB" id="A0A9P6NV47"/>
<gene>
    <name evidence="3" type="ORF">CROQUDRAFT_88312</name>
</gene>
<evidence type="ECO:0000313" key="3">
    <source>
        <dbReference type="EMBL" id="KAG0150050.1"/>
    </source>
</evidence>
<evidence type="ECO:0000256" key="2">
    <source>
        <dbReference type="SAM" id="Phobius"/>
    </source>
</evidence>
<sequence length="464" mass="52881">MTPEEQNALDFVLHIPSNVNPYSAVAHHLKTLMVTPRLPFWVSVVQYFTIVFHGFAVLQAVYLIRLRCQLKEFKLPKFSSIGLLRLNIANATAVIYILYGILTIIDLSLMDRINTGRSDYSGEIVIYGCKPILIMSLGCHRVGFCLSVCLHHLRISFAPTSYATTPSMGIEFIFFHIRNHPHSSVYFQTIEICLAVLANTEYNATKAIVLGVAQKLQDEAPHATPQNFKRTKLLLMLLPARKMEPHLEKLSYWDQVDLLLFLVITLILVITFLPLTIFWRRRLYAKSVSKKNLANSGEVIDSEGDTCSQIDKDLKNLRHQRRRLVFHAFSIWGISFVHLIPITIEIYYGTPDRLRTAGRALVSSLVCSFHLLPRQCELLSCGDHPHSGRTCALWHYLKLASDILSSIIGILNRHSYHKLQAMRSRVSIINTETSDEPKLSLRTYPDTDDEAIPQKTFNSYSKDE</sequence>
<keyword evidence="2" id="KW-0812">Transmembrane</keyword>
<protein>
    <submittedName>
        <fullName evidence="3">Uncharacterized protein</fullName>
    </submittedName>
</protein>
<feature type="region of interest" description="Disordered" evidence="1">
    <location>
        <begin position="439"/>
        <end position="464"/>
    </location>
</feature>
<reference evidence="3" key="1">
    <citation type="submission" date="2013-11" db="EMBL/GenBank/DDBJ databases">
        <title>Genome sequence of the fusiform rust pathogen reveals effectors for host alternation and coevolution with pine.</title>
        <authorList>
            <consortium name="DOE Joint Genome Institute"/>
            <person name="Smith K."/>
            <person name="Pendleton A."/>
            <person name="Kubisiak T."/>
            <person name="Anderson C."/>
            <person name="Salamov A."/>
            <person name="Aerts A."/>
            <person name="Riley R."/>
            <person name="Clum A."/>
            <person name="Lindquist E."/>
            <person name="Ence D."/>
            <person name="Campbell M."/>
            <person name="Kronenberg Z."/>
            <person name="Feau N."/>
            <person name="Dhillon B."/>
            <person name="Hamelin R."/>
            <person name="Burleigh J."/>
            <person name="Smith J."/>
            <person name="Yandell M."/>
            <person name="Nelson C."/>
            <person name="Grigoriev I."/>
            <person name="Davis J."/>
        </authorList>
    </citation>
    <scope>NUCLEOTIDE SEQUENCE</scope>
    <source>
        <strain evidence="3">G11</strain>
    </source>
</reference>
<feature type="transmembrane region" description="Helical" evidence="2">
    <location>
        <begin position="40"/>
        <end position="64"/>
    </location>
</feature>
<feature type="compositionally biased region" description="Polar residues" evidence="1">
    <location>
        <begin position="455"/>
        <end position="464"/>
    </location>
</feature>
<evidence type="ECO:0000313" key="4">
    <source>
        <dbReference type="Proteomes" id="UP000886653"/>
    </source>
</evidence>
<name>A0A9P6NV47_9BASI</name>
<keyword evidence="2" id="KW-1133">Transmembrane helix</keyword>
<feature type="transmembrane region" description="Helical" evidence="2">
    <location>
        <begin position="84"/>
        <end position="105"/>
    </location>
</feature>
<keyword evidence="2" id="KW-0472">Membrane</keyword>
<evidence type="ECO:0000256" key="1">
    <source>
        <dbReference type="SAM" id="MobiDB-lite"/>
    </source>
</evidence>
<feature type="transmembrane region" description="Helical" evidence="2">
    <location>
        <begin position="324"/>
        <end position="348"/>
    </location>
</feature>
<feature type="transmembrane region" description="Helical" evidence="2">
    <location>
        <begin position="258"/>
        <end position="279"/>
    </location>
</feature>
<organism evidence="3 4">
    <name type="scientific">Cronartium quercuum f. sp. fusiforme G11</name>
    <dbReference type="NCBI Taxonomy" id="708437"/>
    <lineage>
        <taxon>Eukaryota</taxon>
        <taxon>Fungi</taxon>
        <taxon>Dikarya</taxon>
        <taxon>Basidiomycota</taxon>
        <taxon>Pucciniomycotina</taxon>
        <taxon>Pucciniomycetes</taxon>
        <taxon>Pucciniales</taxon>
        <taxon>Coleosporiaceae</taxon>
        <taxon>Cronartium</taxon>
    </lineage>
</organism>
<accession>A0A9P6NV47</accession>
<dbReference type="Proteomes" id="UP000886653">
    <property type="component" value="Unassembled WGS sequence"/>
</dbReference>
<proteinExistence type="predicted"/>
<comment type="caution">
    <text evidence="3">The sequence shown here is derived from an EMBL/GenBank/DDBJ whole genome shotgun (WGS) entry which is preliminary data.</text>
</comment>